<sequence length="156" mass="18969">MKSRSIILFMLGLFVAPFLRATDGCDQYISPDEFRSRQKVFIEQKAELTKKESDKFFPVYFKYQDKKKELNDQIIQLVQRGKKKNSSETQYKEIIEKVQKLRVDQNKLDEMYYEKFKKILSYKKIYLVQKAEMHFHRELLKNMNKETDKQHGRKRL</sequence>
<gene>
    <name evidence="1" type="ORF">EZS27_007709</name>
</gene>
<protein>
    <submittedName>
        <fullName evidence="1">Uncharacterized protein</fullName>
    </submittedName>
</protein>
<dbReference type="AlphaFoldDB" id="A0A5J4SFL1"/>
<reference evidence="1" key="1">
    <citation type="submission" date="2019-03" db="EMBL/GenBank/DDBJ databases">
        <title>Single cell metagenomics reveals metabolic interactions within the superorganism composed of flagellate Streblomastix strix and complex community of Bacteroidetes bacteria on its surface.</title>
        <authorList>
            <person name="Treitli S.C."/>
            <person name="Kolisko M."/>
            <person name="Husnik F."/>
            <person name="Keeling P."/>
            <person name="Hampl V."/>
        </authorList>
    </citation>
    <scope>NUCLEOTIDE SEQUENCE</scope>
    <source>
        <strain evidence="1">STM</strain>
    </source>
</reference>
<evidence type="ECO:0000313" key="1">
    <source>
        <dbReference type="EMBL" id="KAA6344688.1"/>
    </source>
</evidence>
<dbReference type="EMBL" id="SNRY01000205">
    <property type="protein sequence ID" value="KAA6344688.1"/>
    <property type="molecule type" value="Genomic_DNA"/>
</dbReference>
<name>A0A5J4SFL1_9ZZZZ</name>
<comment type="caution">
    <text evidence="1">The sequence shown here is derived from an EMBL/GenBank/DDBJ whole genome shotgun (WGS) entry which is preliminary data.</text>
</comment>
<proteinExistence type="predicted"/>
<organism evidence="1">
    <name type="scientific">termite gut metagenome</name>
    <dbReference type="NCBI Taxonomy" id="433724"/>
    <lineage>
        <taxon>unclassified sequences</taxon>
        <taxon>metagenomes</taxon>
        <taxon>organismal metagenomes</taxon>
    </lineage>
</organism>
<accession>A0A5J4SFL1</accession>